<dbReference type="STRING" id="1676925.ENSPKIP00000039826"/>
<evidence type="ECO:0000256" key="11">
    <source>
        <dbReference type="SAM" id="MobiDB-lite"/>
    </source>
</evidence>
<dbReference type="AlphaFoldDB" id="A0A3B3TBZ2"/>
<protein>
    <recommendedName>
        <fullName evidence="12">IF rod domain-containing protein</fullName>
    </recommendedName>
</protein>
<comment type="similarity">
    <text evidence="9">Belongs to the intermediate filament family.</text>
</comment>
<dbReference type="InterPro" id="IPR018039">
    <property type="entry name" value="IF_conserved"/>
</dbReference>
<dbReference type="SUPFAM" id="SSF64593">
    <property type="entry name" value="Intermediate filament protein, coiled coil region"/>
    <property type="match status" value="2"/>
</dbReference>
<evidence type="ECO:0000256" key="8">
    <source>
        <dbReference type="ARBA" id="ARBA00023273"/>
    </source>
</evidence>
<evidence type="ECO:0000256" key="9">
    <source>
        <dbReference type="RuleBase" id="RU000685"/>
    </source>
</evidence>
<dbReference type="FunFam" id="1.20.5.1160:FF:000001">
    <property type="entry name" value="Keratin type II"/>
    <property type="match status" value="1"/>
</dbReference>
<dbReference type="Gene3D" id="1.20.5.1160">
    <property type="entry name" value="Vasodilator-stimulated phosphoprotein"/>
    <property type="match status" value="1"/>
</dbReference>
<accession>A0A3B3TBZ2</accession>
<feature type="compositionally biased region" description="Basic and acidic residues" evidence="11">
    <location>
        <begin position="488"/>
        <end position="510"/>
    </location>
</feature>
<evidence type="ECO:0000256" key="6">
    <source>
        <dbReference type="ARBA" id="ARBA00023054"/>
    </source>
</evidence>
<dbReference type="PROSITE" id="PS51842">
    <property type="entry name" value="IF_ROD_2"/>
    <property type="match status" value="1"/>
</dbReference>
<dbReference type="Ensembl" id="ENSPKIT00000020839.1">
    <property type="protein sequence ID" value="ENSPKIP00000039826.1"/>
    <property type="gene ID" value="ENSPKIG00000016971.1"/>
</dbReference>
<dbReference type="Gene3D" id="1.20.5.170">
    <property type="match status" value="1"/>
</dbReference>
<feature type="compositionally biased region" description="Acidic residues" evidence="11">
    <location>
        <begin position="426"/>
        <end position="452"/>
    </location>
</feature>
<reference evidence="13" key="1">
    <citation type="submission" date="2025-08" db="UniProtKB">
        <authorList>
            <consortium name="Ensembl"/>
        </authorList>
    </citation>
    <scope>IDENTIFICATION</scope>
</reference>
<evidence type="ECO:0000313" key="13">
    <source>
        <dbReference type="Ensembl" id="ENSPKIP00000039826.1"/>
    </source>
</evidence>
<dbReference type="Pfam" id="PF00038">
    <property type="entry name" value="Filament"/>
    <property type="match status" value="1"/>
</dbReference>
<keyword evidence="6 10" id="KW-0175">Coiled coil</keyword>
<evidence type="ECO:0000256" key="3">
    <source>
        <dbReference type="ARBA" id="ARBA00022490"/>
    </source>
</evidence>
<keyword evidence="8" id="KW-0966">Cell projection</keyword>
<dbReference type="SMART" id="SM01391">
    <property type="entry name" value="Filament"/>
    <property type="match status" value="1"/>
</dbReference>
<reference evidence="13" key="2">
    <citation type="submission" date="2025-09" db="UniProtKB">
        <authorList>
            <consortium name="Ensembl"/>
        </authorList>
    </citation>
    <scope>IDENTIFICATION</scope>
</reference>
<dbReference type="FunFam" id="1.20.5.170:FF:000002">
    <property type="entry name" value="Type I keratin KA11"/>
    <property type="match status" value="1"/>
</dbReference>
<name>A0A3B3TBZ2_9TELE</name>
<keyword evidence="14" id="KW-1185">Reference proteome</keyword>
<sequence>MSYTLDNLYGGSTFRKVLAEPQRRAYRSAGSVASSGFHSQTWSRSSAPSSYRRGGVGGYSLISSTDSLESFNGDMRSRNEKEMLQVLNDRFAGYIDKVRQLELQNKNLEAEALALRQSQSGRSAIGELYEREIGDLRSLVLQLSSEKAQVQLEQEHIEEDIQHLKQRLDDEARNREELEAAIRAMTKYIDESGLARLELDKKLQSLQDEGAFLKKNHEEEVGDLLAQIQTSQVTLEVRDIMKADVTSALREIRSQLDGHASKSAMQAEEWFKGESPRVTVSARFNNDAIRGAQDEISEHRRQLQSRTIELETLKGTKESLERQRIEIEDRHHGDATSLQETIHQLENELKNTKYEMASQLREYQDLLNVKMALDIEIAAYRKLLEGEESRFISSMSPYSYIDTTTKITAHVKVKSEEISDTVILEEQTDETQVTEEVTENGDEAEKEEEGEKEEAKSEGEKEEGEAEEGEEEETKAEEEKEGEEEVKEDAKAAAGEEKGKSKSPEPKSPEKSPAAKSPAVKSPETKSPVKSPKPKSPEPKSPPAEKPPADKSPESKSPAPKSPVQEKAKSPVEEKPKPAAPKEEKPKEQPQPPKEETKKEPEAKTEEKLESKPKEKESEKKEEKAEIKEDHKKESKHEEPPKKEDTSKAPAKPAEVVPVPKTPPKEVPVVTKKEDEKPAPKKAEEKPTKVEDKPKEDEKPEVKKVEEKPEPKKEEEKPEPKKVEKKPEPKKEEEKPEPKIEEKKPEPKKVEEKPEPKKEEKKPEPKKEEEKPEPKKEEKEAPKVATKDTPSPKTEKAEKSSSTDTKEAKVAEEKVKK</sequence>
<evidence type="ECO:0000256" key="1">
    <source>
        <dbReference type="ARBA" id="ARBA00004245"/>
    </source>
</evidence>
<dbReference type="GeneTree" id="ENSGT00940000154418"/>
<dbReference type="PRINTS" id="PR01217">
    <property type="entry name" value="PRICHEXTENSN"/>
</dbReference>
<evidence type="ECO:0000256" key="4">
    <source>
        <dbReference type="ARBA" id="ARBA00022553"/>
    </source>
</evidence>
<dbReference type="PROSITE" id="PS00226">
    <property type="entry name" value="IF_ROD_1"/>
    <property type="match status" value="1"/>
</dbReference>
<dbReference type="GO" id="GO:0005883">
    <property type="term" value="C:neurofilament"/>
    <property type="evidence" value="ECO:0007669"/>
    <property type="project" value="TreeGrafter"/>
</dbReference>
<dbReference type="GO" id="GO:0045110">
    <property type="term" value="P:intermediate filament bundle assembly"/>
    <property type="evidence" value="ECO:0007669"/>
    <property type="project" value="TreeGrafter"/>
</dbReference>
<keyword evidence="4" id="KW-0597">Phosphoprotein</keyword>
<dbReference type="GO" id="GO:0061564">
    <property type="term" value="P:axon development"/>
    <property type="evidence" value="ECO:0007669"/>
    <property type="project" value="TreeGrafter"/>
</dbReference>
<evidence type="ECO:0000256" key="5">
    <source>
        <dbReference type="ARBA" id="ARBA00022754"/>
    </source>
</evidence>
<feature type="domain" description="IF rod" evidence="12">
    <location>
        <begin position="80"/>
        <end position="391"/>
    </location>
</feature>
<evidence type="ECO:0000313" key="14">
    <source>
        <dbReference type="Proteomes" id="UP000261540"/>
    </source>
</evidence>
<feature type="compositionally biased region" description="Low complexity" evidence="11">
    <location>
        <begin position="511"/>
        <end position="530"/>
    </location>
</feature>
<dbReference type="InterPro" id="IPR039008">
    <property type="entry name" value="IF_rod_dom"/>
</dbReference>
<feature type="coiled-coil region" evidence="10">
    <location>
        <begin position="303"/>
        <end position="362"/>
    </location>
</feature>
<evidence type="ECO:0000256" key="7">
    <source>
        <dbReference type="ARBA" id="ARBA00023212"/>
    </source>
</evidence>
<dbReference type="Proteomes" id="UP000261540">
    <property type="component" value="Unplaced"/>
</dbReference>
<keyword evidence="3" id="KW-0963">Cytoplasm</keyword>
<dbReference type="Gene3D" id="1.20.5.500">
    <property type="entry name" value="Single helix bin"/>
    <property type="match status" value="1"/>
</dbReference>
<keyword evidence="5 9" id="KW-0403">Intermediate filament</keyword>
<feature type="region of interest" description="Disordered" evidence="11">
    <location>
        <begin position="422"/>
        <end position="817"/>
    </location>
</feature>
<evidence type="ECO:0000256" key="10">
    <source>
        <dbReference type="SAM" id="Coils"/>
    </source>
</evidence>
<dbReference type="PANTHER" id="PTHR23214:SF1">
    <property type="entry name" value="NEUROFILAMENT HEAVY POLYPEPTIDE"/>
    <property type="match status" value="1"/>
</dbReference>
<comment type="subcellular location">
    <subcellularLocation>
        <location evidence="2">Cell projection</location>
        <location evidence="2">Axon</location>
    </subcellularLocation>
    <subcellularLocation>
        <location evidence="1">Cytoplasm</location>
        <location evidence="1">Cytoskeleton</location>
    </subcellularLocation>
</comment>
<proteinExistence type="inferred from homology"/>
<dbReference type="GO" id="GO:0030424">
    <property type="term" value="C:axon"/>
    <property type="evidence" value="ECO:0007669"/>
    <property type="project" value="UniProtKB-SubCell"/>
</dbReference>
<feature type="compositionally biased region" description="Basic and acidic residues" evidence="11">
    <location>
        <begin position="564"/>
        <end position="647"/>
    </location>
</feature>
<feature type="compositionally biased region" description="Low complexity" evidence="11">
    <location>
        <begin position="648"/>
        <end position="659"/>
    </location>
</feature>
<feature type="compositionally biased region" description="Basic and acidic residues" evidence="11">
    <location>
        <begin position="671"/>
        <end position="786"/>
    </location>
</feature>
<dbReference type="PANTHER" id="PTHR23214">
    <property type="entry name" value="NEUROFILAMENT TRIPLET H PROTEIN"/>
    <property type="match status" value="1"/>
</dbReference>
<feature type="coiled-coil region" evidence="10">
    <location>
        <begin position="84"/>
        <end position="118"/>
    </location>
</feature>
<feature type="coiled-coil region" evidence="10">
    <location>
        <begin position="147"/>
        <end position="216"/>
    </location>
</feature>
<feature type="compositionally biased region" description="Basic and acidic residues" evidence="11">
    <location>
        <begin position="793"/>
        <end position="817"/>
    </location>
</feature>
<evidence type="ECO:0000256" key="2">
    <source>
        <dbReference type="ARBA" id="ARBA00004489"/>
    </source>
</evidence>
<organism evidence="13 14">
    <name type="scientific">Paramormyrops kingsleyae</name>
    <dbReference type="NCBI Taxonomy" id="1676925"/>
    <lineage>
        <taxon>Eukaryota</taxon>
        <taxon>Metazoa</taxon>
        <taxon>Chordata</taxon>
        <taxon>Craniata</taxon>
        <taxon>Vertebrata</taxon>
        <taxon>Euteleostomi</taxon>
        <taxon>Actinopterygii</taxon>
        <taxon>Neopterygii</taxon>
        <taxon>Teleostei</taxon>
        <taxon>Osteoglossocephala</taxon>
        <taxon>Osteoglossomorpha</taxon>
        <taxon>Osteoglossiformes</taxon>
        <taxon>Mormyridae</taxon>
        <taxon>Paramormyrops</taxon>
    </lineage>
</organism>
<keyword evidence="7" id="KW-0206">Cytoskeleton</keyword>
<evidence type="ECO:0000259" key="12">
    <source>
        <dbReference type="PROSITE" id="PS51842"/>
    </source>
</evidence>
<dbReference type="GO" id="GO:0099184">
    <property type="term" value="F:structural constituent of postsynaptic intermediate filament cytoskeleton"/>
    <property type="evidence" value="ECO:0007669"/>
    <property type="project" value="TreeGrafter"/>
</dbReference>
<feature type="compositionally biased region" description="Acidic residues" evidence="11">
    <location>
        <begin position="460"/>
        <end position="487"/>
    </location>
</feature>